<gene>
    <name evidence="1" type="ORF">STRTUCAR8_05209</name>
</gene>
<dbReference type="GeneID" id="97399715"/>
<comment type="caution">
    <text evidence="1">The sequence shown here is derived from an EMBL/GenBank/DDBJ whole genome shotgun (WGS) entry which is preliminary data.</text>
</comment>
<evidence type="ECO:0000313" key="2">
    <source>
        <dbReference type="Proteomes" id="UP000010931"/>
    </source>
</evidence>
<name>L7EVH4_STRT8</name>
<keyword evidence="2" id="KW-1185">Reference proteome</keyword>
<dbReference type="STRING" id="85558.T45_00965"/>
<dbReference type="Proteomes" id="UP000010931">
    <property type="component" value="Unassembled WGS sequence"/>
</dbReference>
<sequence>MSGEHGSPYGQAQDVRGGQNQVNIQAGGGITIGPDAVVAGGDVTIVRKVQRWAFANPLFAGGLAVVVLSGTIWTGISLSTGDVVDRSVVDEAGLDGARHTVEQIRAAERIGDAASWCYLTQPGDGTCETGMSTAFTAKSASYRERVDEVGVGEPEETDSGAQTMLSWDGKEQGTVRLVRSGGRWQLNSSDYGLLKVCGAGVFLSLVDARSQQLKCGMFQIPTS</sequence>
<dbReference type="AlphaFoldDB" id="L7EVH4"/>
<protein>
    <submittedName>
        <fullName evidence="1">Uncharacterized protein</fullName>
    </submittedName>
</protein>
<proteinExistence type="predicted"/>
<organism evidence="1 2">
    <name type="scientific">Streptomyces turgidiscabies (strain Car8)</name>
    <dbReference type="NCBI Taxonomy" id="698760"/>
    <lineage>
        <taxon>Bacteria</taxon>
        <taxon>Bacillati</taxon>
        <taxon>Actinomycetota</taxon>
        <taxon>Actinomycetes</taxon>
        <taxon>Kitasatosporales</taxon>
        <taxon>Streptomycetaceae</taxon>
        <taxon>Streptomyces</taxon>
    </lineage>
</organism>
<dbReference type="RefSeq" id="WP_006382425.1">
    <property type="nucleotide sequence ID" value="NZ_AEJB01000590.1"/>
</dbReference>
<dbReference type="EMBL" id="AEJB01000590">
    <property type="protein sequence ID" value="ELP62686.1"/>
    <property type="molecule type" value="Genomic_DNA"/>
</dbReference>
<dbReference type="PATRIC" id="fig|698760.3.peg.8393"/>
<reference evidence="1 2" key="1">
    <citation type="journal article" date="2011" name="Plasmid">
        <title>Streptomyces turgidiscabies Car8 contains a modular pathogenicity island that shares virulence genes with other actinobacterial plant pathogens.</title>
        <authorList>
            <person name="Huguet-Tapia J.C."/>
            <person name="Badger J.H."/>
            <person name="Loria R."/>
            <person name="Pettis G.S."/>
        </authorList>
    </citation>
    <scope>NUCLEOTIDE SEQUENCE [LARGE SCALE GENOMIC DNA]</scope>
    <source>
        <strain evidence="1 2">Car8</strain>
    </source>
</reference>
<accession>L7EVH4</accession>
<evidence type="ECO:0000313" key="1">
    <source>
        <dbReference type="EMBL" id="ELP62686.1"/>
    </source>
</evidence>